<feature type="region of interest" description="Disordered" evidence="1">
    <location>
        <begin position="70"/>
        <end position="95"/>
    </location>
</feature>
<evidence type="ECO:0000256" key="1">
    <source>
        <dbReference type="SAM" id="MobiDB-lite"/>
    </source>
</evidence>
<keyword evidence="3" id="KW-1185">Reference proteome</keyword>
<evidence type="ECO:0000313" key="2">
    <source>
        <dbReference type="EMBL" id="MED6164412.1"/>
    </source>
</evidence>
<feature type="region of interest" description="Disordered" evidence="1">
    <location>
        <begin position="1"/>
        <end position="47"/>
    </location>
</feature>
<proteinExistence type="predicted"/>
<dbReference type="Proteomes" id="UP001341840">
    <property type="component" value="Unassembled WGS sequence"/>
</dbReference>
<feature type="compositionally biased region" description="Polar residues" evidence="1">
    <location>
        <begin position="1"/>
        <end position="29"/>
    </location>
</feature>
<gene>
    <name evidence="2" type="ORF">PIB30_089781</name>
</gene>
<feature type="non-terminal residue" evidence="2">
    <location>
        <position position="135"/>
    </location>
</feature>
<reference evidence="2 3" key="1">
    <citation type="journal article" date="2023" name="Plants (Basel)">
        <title>Bridging the Gap: Combining Genomics and Transcriptomics Approaches to Understand Stylosanthes scabra, an Orphan Legume from the Brazilian Caatinga.</title>
        <authorList>
            <person name="Ferreira-Neto J.R.C."/>
            <person name="da Silva M.D."/>
            <person name="Binneck E."/>
            <person name="de Melo N.F."/>
            <person name="da Silva R.H."/>
            <person name="de Melo A.L.T.M."/>
            <person name="Pandolfi V."/>
            <person name="Bustamante F.O."/>
            <person name="Brasileiro-Vidal A.C."/>
            <person name="Benko-Iseppon A.M."/>
        </authorList>
    </citation>
    <scope>NUCLEOTIDE SEQUENCE [LARGE SCALE GENOMIC DNA]</scope>
    <source>
        <tissue evidence="2">Leaves</tissue>
    </source>
</reference>
<organism evidence="2 3">
    <name type="scientific">Stylosanthes scabra</name>
    <dbReference type="NCBI Taxonomy" id="79078"/>
    <lineage>
        <taxon>Eukaryota</taxon>
        <taxon>Viridiplantae</taxon>
        <taxon>Streptophyta</taxon>
        <taxon>Embryophyta</taxon>
        <taxon>Tracheophyta</taxon>
        <taxon>Spermatophyta</taxon>
        <taxon>Magnoliopsida</taxon>
        <taxon>eudicotyledons</taxon>
        <taxon>Gunneridae</taxon>
        <taxon>Pentapetalae</taxon>
        <taxon>rosids</taxon>
        <taxon>fabids</taxon>
        <taxon>Fabales</taxon>
        <taxon>Fabaceae</taxon>
        <taxon>Papilionoideae</taxon>
        <taxon>50 kb inversion clade</taxon>
        <taxon>dalbergioids sensu lato</taxon>
        <taxon>Dalbergieae</taxon>
        <taxon>Pterocarpus clade</taxon>
        <taxon>Stylosanthes</taxon>
    </lineage>
</organism>
<sequence>MHKVQPSDQGKNKSTQTAPASLTKANSFAISRKSAAPTSSARCSSRKHTYADTFAKEMLEWQEKAPLGKLQNFHADDPNGSPHCTMPRAKRQKNMRSLHLAVTQNMKRTGTWRQMPKEHCQLQREELERFFLRTT</sequence>
<dbReference type="EMBL" id="JASCZI010122525">
    <property type="protein sequence ID" value="MED6164412.1"/>
    <property type="molecule type" value="Genomic_DNA"/>
</dbReference>
<name>A0ABU6UUT2_9FABA</name>
<evidence type="ECO:0000313" key="3">
    <source>
        <dbReference type="Proteomes" id="UP001341840"/>
    </source>
</evidence>
<comment type="caution">
    <text evidence="2">The sequence shown here is derived from an EMBL/GenBank/DDBJ whole genome shotgun (WGS) entry which is preliminary data.</text>
</comment>
<accession>A0ABU6UUT2</accession>
<protein>
    <submittedName>
        <fullName evidence="2">Uncharacterized protein</fullName>
    </submittedName>
</protein>